<dbReference type="OrthoDB" id="195446at2759"/>
<dbReference type="SUPFAM" id="SSF48403">
    <property type="entry name" value="Ankyrin repeat"/>
    <property type="match status" value="1"/>
</dbReference>
<dbReference type="Pfam" id="PF00023">
    <property type="entry name" value="Ank"/>
    <property type="match status" value="1"/>
</dbReference>
<dbReference type="SMART" id="SM00248">
    <property type="entry name" value="ANK"/>
    <property type="match status" value="7"/>
</dbReference>
<gene>
    <name evidence="5" type="ORF">BDV96DRAFT_639155</name>
</gene>
<dbReference type="PROSITE" id="PS50088">
    <property type="entry name" value="ANK_REPEAT"/>
    <property type="match status" value="2"/>
</dbReference>
<evidence type="ECO:0000256" key="4">
    <source>
        <dbReference type="SAM" id="MobiDB-lite"/>
    </source>
</evidence>
<proteinExistence type="predicted"/>
<dbReference type="Gene3D" id="1.25.40.20">
    <property type="entry name" value="Ankyrin repeat-containing domain"/>
    <property type="match status" value="1"/>
</dbReference>
<organism evidence="5 6">
    <name type="scientific">Lophiotrema nucula</name>
    <dbReference type="NCBI Taxonomy" id="690887"/>
    <lineage>
        <taxon>Eukaryota</taxon>
        <taxon>Fungi</taxon>
        <taxon>Dikarya</taxon>
        <taxon>Ascomycota</taxon>
        <taxon>Pezizomycotina</taxon>
        <taxon>Dothideomycetes</taxon>
        <taxon>Pleosporomycetidae</taxon>
        <taxon>Pleosporales</taxon>
        <taxon>Lophiotremataceae</taxon>
        <taxon>Lophiotrema</taxon>
    </lineage>
</organism>
<keyword evidence="1" id="KW-0677">Repeat</keyword>
<evidence type="ECO:0000256" key="3">
    <source>
        <dbReference type="PROSITE-ProRule" id="PRU00023"/>
    </source>
</evidence>
<keyword evidence="2 3" id="KW-0040">ANK repeat</keyword>
<dbReference type="Pfam" id="PF12796">
    <property type="entry name" value="Ank_2"/>
    <property type="match status" value="2"/>
</dbReference>
<reference evidence="5" key="1">
    <citation type="journal article" date="2020" name="Stud. Mycol.">
        <title>101 Dothideomycetes genomes: a test case for predicting lifestyles and emergence of pathogens.</title>
        <authorList>
            <person name="Haridas S."/>
            <person name="Albert R."/>
            <person name="Binder M."/>
            <person name="Bloem J."/>
            <person name="Labutti K."/>
            <person name="Salamov A."/>
            <person name="Andreopoulos B."/>
            <person name="Baker S."/>
            <person name="Barry K."/>
            <person name="Bills G."/>
            <person name="Bluhm B."/>
            <person name="Cannon C."/>
            <person name="Castanera R."/>
            <person name="Culley D."/>
            <person name="Daum C."/>
            <person name="Ezra D."/>
            <person name="Gonzalez J."/>
            <person name="Henrissat B."/>
            <person name="Kuo A."/>
            <person name="Liang C."/>
            <person name="Lipzen A."/>
            <person name="Lutzoni F."/>
            <person name="Magnuson J."/>
            <person name="Mondo S."/>
            <person name="Nolan M."/>
            <person name="Ohm R."/>
            <person name="Pangilinan J."/>
            <person name="Park H.-J."/>
            <person name="Ramirez L."/>
            <person name="Alfaro M."/>
            <person name="Sun H."/>
            <person name="Tritt A."/>
            <person name="Yoshinaga Y."/>
            <person name="Zwiers L.-H."/>
            <person name="Turgeon B."/>
            <person name="Goodwin S."/>
            <person name="Spatafora J."/>
            <person name="Crous P."/>
            <person name="Grigoriev I."/>
        </authorList>
    </citation>
    <scope>NUCLEOTIDE SEQUENCE</scope>
    <source>
        <strain evidence="5">CBS 627.86</strain>
    </source>
</reference>
<name>A0A6A5ZUT8_9PLEO</name>
<feature type="compositionally biased region" description="Polar residues" evidence="4">
    <location>
        <begin position="20"/>
        <end position="69"/>
    </location>
</feature>
<evidence type="ECO:0000256" key="1">
    <source>
        <dbReference type="ARBA" id="ARBA00022737"/>
    </source>
</evidence>
<dbReference type="Proteomes" id="UP000799770">
    <property type="component" value="Unassembled WGS sequence"/>
</dbReference>
<evidence type="ECO:0000256" key="2">
    <source>
        <dbReference type="ARBA" id="ARBA00023043"/>
    </source>
</evidence>
<feature type="repeat" description="ANK" evidence="3">
    <location>
        <begin position="187"/>
        <end position="219"/>
    </location>
</feature>
<feature type="repeat" description="ANK" evidence="3">
    <location>
        <begin position="360"/>
        <end position="392"/>
    </location>
</feature>
<dbReference type="InterPro" id="IPR002110">
    <property type="entry name" value="Ankyrin_rpt"/>
</dbReference>
<dbReference type="AlphaFoldDB" id="A0A6A5ZUT8"/>
<evidence type="ECO:0000313" key="5">
    <source>
        <dbReference type="EMBL" id="KAF2122577.1"/>
    </source>
</evidence>
<dbReference type="PANTHER" id="PTHR24198">
    <property type="entry name" value="ANKYRIN REPEAT AND PROTEIN KINASE DOMAIN-CONTAINING PROTEIN"/>
    <property type="match status" value="1"/>
</dbReference>
<keyword evidence="6" id="KW-1185">Reference proteome</keyword>
<dbReference type="EMBL" id="ML977310">
    <property type="protein sequence ID" value="KAF2122577.1"/>
    <property type="molecule type" value="Genomic_DNA"/>
</dbReference>
<evidence type="ECO:0000313" key="6">
    <source>
        <dbReference type="Proteomes" id="UP000799770"/>
    </source>
</evidence>
<accession>A0A6A5ZUT8</accession>
<dbReference type="PROSITE" id="PS50297">
    <property type="entry name" value="ANK_REP_REGION"/>
    <property type="match status" value="2"/>
</dbReference>
<protein>
    <submittedName>
        <fullName evidence="5">Ankyrin repeat-containing domain protein</fullName>
    </submittedName>
</protein>
<dbReference type="PANTHER" id="PTHR24198:SF165">
    <property type="entry name" value="ANKYRIN REPEAT-CONTAINING PROTEIN-RELATED"/>
    <property type="match status" value="1"/>
</dbReference>
<sequence>MSSHLRQNRPAFQLRPPRPSSSSETLAFVESNETPRVGSSSLRSSWATSISAADSQQLRTRPLSTVSTTRPKRKRFRLPRPFRSLPAEASAATAVVCDDIQDWTEVVAEAPLQSLNETSVDVSNDGVNCLENEMTSFFIESGASLLRMDSRDQPTPLFWAIQTRNRDLVSSLLAREPQLLEFRHGTEFWTPLIFAIITRDPEIVKILIDHGADLKSVDWTFRRSPIEWAVIQGYRQGVELILTKDLDLINIHDQDGLNLPSLAYENGYKDLAKDFIRSGVKPDCRIRGGLALLIQAIKDDDHNFVQLLIDEGARIGCADTEGTPALSVAVKEGRHAIAISLVDALIRKGGATSLDSTDSTGSTALMWALVRGNIQLAEILVRNGANISAKDQKGCTVRQIAALTKSERVLDLPPESTNRNVG</sequence>
<dbReference type="InterPro" id="IPR036770">
    <property type="entry name" value="Ankyrin_rpt-contain_sf"/>
</dbReference>
<feature type="region of interest" description="Disordered" evidence="4">
    <location>
        <begin position="1"/>
        <end position="72"/>
    </location>
</feature>